<evidence type="ECO:0000313" key="3">
    <source>
        <dbReference type="Proteomes" id="UP000186922"/>
    </source>
</evidence>
<dbReference type="OrthoDB" id="10057935at2759"/>
<dbReference type="STRING" id="947166.A0A1D1UP65"/>
<protein>
    <submittedName>
        <fullName evidence="2">Uncharacterized protein</fullName>
    </submittedName>
</protein>
<feature type="region of interest" description="Disordered" evidence="1">
    <location>
        <begin position="157"/>
        <end position="181"/>
    </location>
</feature>
<proteinExistence type="predicted"/>
<dbReference type="AlphaFoldDB" id="A0A1D1UP65"/>
<dbReference type="EMBL" id="BDGG01000001">
    <property type="protein sequence ID" value="GAU87958.1"/>
    <property type="molecule type" value="Genomic_DNA"/>
</dbReference>
<evidence type="ECO:0000313" key="2">
    <source>
        <dbReference type="EMBL" id="GAU87958.1"/>
    </source>
</evidence>
<dbReference type="InterPro" id="IPR027901">
    <property type="entry name" value="CFAP90"/>
</dbReference>
<dbReference type="Pfam" id="PF15074">
    <property type="entry name" value="CFAP90"/>
    <property type="match status" value="1"/>
</dbReference>
<dbReference type="Proteomes" id="UP000186922">
    <property type="component" value="Unassembled WGS sequence"/>
</dbReference>
<feature type="compositionally biased region" description="Basic and acidic residues" evidence="1">
    <location>
        <begin position="169"/>
        <end position="181"/>
    </location>
</feature>
<reference evidence="2 3" key="1">
    <citation type="journal article" date="2016" name="Nat. Commun.">
        <title>Extremotolerant tardigrade genome and improved radiotolerance of human cultured cells by tardigrade-unique protein.</title>
        <authorList>
            <person name="Hashimoto T."/>
            <person name="Horikawa D.D."/>
            <person name="Saito Y."/>
            <person name="Kuwahara H."/>
            <person name="Kozuka-Hata H."/>
            <person name="Shin-I T."/>
            <person name="Minakuchi Y."/>
            <person name="Ohishi K."/>
            <person name="Motoyama A."/>
            <person name="Aizu T."/>
            <person name="Enomoto A."/>
            <person name="Kondo K."/>
            <person name="Tanaka S."/>
            <person name="Hara Y."/>
            <person name="Koshikawa S."/>
            <person name="Sagara H."/>
            <person name="Miura T."/>
            <person name="Yokobori S."/>
            <person name="Miyagawa K."/>
            <person name="Suzuki Y."/>
            <person name="Kubo T."/>
            <person name="Oyama M."/>
            <person name="Kohara Y."/>
            <person name="Fujiyama A."/>
            <person name="Arakawa K."/>
            <person name="Katayama T."/>
            <person name="Toyoda A."/>
            <person name="Kunieda T."/>
        </authorList>
    </citation>
    <scope>NUCLEOTIDE SEQUENCE [LARGE SCALE GENOMIC DNA]</scope>
    <source>
        <strain evidence="2 3">YOKOZUNA-1</strain>
    </source>
</reference>
<sequence>MPQKGDMSAFLDTKNYAEVNPKIMIDFNYFDMHYVVEGNPAEIASFGYVPPRRTENPEFSYYHTPIWLRKVIKEDVESQYGYDQKARHENRRNNRRHLLHIQQEEDHRPVPLLSSSEIGRFWKEDAAIDVFKFNRPHIPSIKQEFFSRTGVIPEEQVKQMKPMLGGRPGNDRDGDDKKFYK</sequence>
<evidence type="ECO:0000256" key="1">
    <source>
        <dbReference type="SAM" id="MobiDB-lite"/>
    </source>
</evidence>
<name>A0A1D1UP65_RAMVA</name>
<organism evidence="2 3">
    <name type="scientific">Ramazzottius varieornatus</name>
    <name type="common">Water bear</name>
    <name type="synonym">Tardigrade</name>
    <dbReference type="NCBI Taxonomy" id="947166"/>
    <lineage>
        <taxon>Eukaryota</taxon>
        <taxon>Metazoa</taxon>
        <taxon>Ecdysozoa</taxon>
        <taxon>Tardigrada</taxon>
        <taxon>Eutardigrada</taxon>
        <taxon>Parachela</taxon>
        <taxon>Hypsibioidea</taxon>
        <taxon>Ramazzottiidae</taxon>
        <taxon>Ramazzottius</taxon>
    </lineage>
</organism>
<accession>A0A1D1UP65</accession>
<gene>
    <name evidence="2" type="primary">RvY_00735-1</name>
    <name evidence="2" type="synonym">RvY_00735.1</name>
    <name evidence="2" type="ORF">RvY_00735</name>
</gene>
<keyword evidence="3" id="KW-1185">Reference proteome</keyword>
<comment type="caution">
    <text evidence="2">The sequence shown here is derived from an EMBL/GenBank/DDBJ whole genome shotgun (WGS) entry which is preliminary data.</text>
</comment>